<sequence length="555" mass="59570">MSSWITALCVIGALLSLLLVARRQASRGRRVAAGLLQSGIWLVAWMLAHPPALLPAPQHAELAAGANAGSTRAAISPALSDRELAGVAGIGLAGPGHYRDSLLALPPLRLQLEVPVADGWRPRWPRRLLLGESLTLEINTGAHTPAGVPLALVDPFGERVAEAVTGEAGSTVQLSDLPRLAGRWEYRLQVGEGATARSEPVPVTVEAGERPRVLLWLARPGFESAALSRWLRQSGVPARVVTRLAPGIERNENLNGLEAGSGAPLDMASEFELLILDSHLWPLLDSGQRRALEVMARSGGSVLWLVGEDSPAGFLEYAARNDMALQPAAAVQVSAPNGDRDTPPLALSGYRPATARETDSLLGDDSPASLYWGRQSADGALGFVFFHNSYRWMTAGQRGAFARLWQSVLEPQLAHLGHGQALEVREPLPRAGHRVTLCRDDFGQPPALAGPAGSGVLPGAPAGRRCHAYWPEEPGWHQLAGDDGSVHAFYVFPAEAWPDWQRALMRDESRQMATARLGPEPATAAPGRPLPRPWLALLLVMLLALAWWGERKLKP</sequence>
<dbReference type="OrthoDB" id="7199749at2"/>
<name>A0A1G9C1A2_9GAMM</name>
<accession>A0A1G9C1A2</accession>
<dbReference type="RefSeq" id="WP_091514273.1">
    <property type="nucleotide sequence ID" value="NZ_FNFH01000004.1"/>
</dbReference>
<dbReference type="Proteomes" id="UP000199305">
    <property type="component" value="Unassembled WGS sequence"/>
</dbReference>
<gene>
    <name evidence="1" type="ORF">SAMN05216212_2439</name>
</gene>
<reference evidence="2" key="1">
    <citation type="submission" date="2016-10" db="EMBL/GenBank/DDBJ databases">
        <authorList>
            <person name="Varghese N."/>
            <person name="Submissions S."/>
        </authorList>
    </citation>
    <scope>NUCLEOTIDE SEQUENCE [LARGE SCALE GENOMIC DNA]</scope>
    <source>
        <strain evidence="2">CGMCC 1.10658</strain>
    </source>
</reference>
<organism evidence="1 2">
    <name type="scientific">Microbulbifer yueqingensis</name>
    <dbReference type="NCBI Taxonomy" id="658219"/>
    <lineage>
        <taxon>Bacteria</taxon>
        <taxon>Pseudomonadati</taxon>
        <taxon>Pseudomonadota</taxon>
        <taxon>Gammaproteobacteria</taxon>
        <taxon>Cellvibrionales</taxon>
        <taxon>Microbulbiferaceae</taxon>
        <taxon>Microbulbifer</taxon>
    </lineage>
</organism>
<dbReference type="EMBL" id="FNFH01000004">
    <property type="protein sequence ID" value="SDK45408.1"/>
    <property type="molecule type" value="Genomic_DNA"/>
</dbReference>
<proteinExistence type="predicted"/>
<evidence type="ECO:0000313" key="1">
    <source>
        <dbReference type="EMBL" id="SDK45408.1"/>
    </source>
</evidence>
<keyword evidence="2" id="KW-1185">Reference proteome</keyword>
<dbReference type="STRING" id="658219.SAMN05216212_2439"/>
<dbReference type="AlphaFoldDB" id="A0A1G9C1A2"/>
<evidence type="ECO:0000313" key="2">
    <source>
        <dbReference type="Proteomes" id="UP000199305"/>
    </source>
</evidence>
<protein>
    <submittedName>
        <fullName evidence="1">Uncharacterized protein</fullName>
    </submittedName>
</protein>